<keyword evidence="1" id="KW-0472">Membrane</keyword>
<evidence type="ECO:0000259" key="3">
    <source>
        <dbReference type="PROSITE" id="PS50887"/>
    </source>
</evidence>
<keyword evidence="1" id="KW-0812">Transmembrane</keyword>
<dbReference type="Proteomes" id="UP001060164">
    <property type="component" value="Chromosome"/>
</dbReference>
<dbReference type="PROSITE" id="PS50887">
    <property type="entry name" value="GGDEF"/>
    <property type="match status" value="1"/>
</dbReference>
<dbReference type="Pfam" id="PF00990">
    <property type="entry name" value="GGDEF"/>
    <property type="match status" value="1"/>
</dbReference>
<dbReference type="PANTHER" id="PTHR46663:SF3">
    <property type="entry name" value="SLL0267 PROTEIN"/>
    <property type="match status" value="1"/>
</dbReference>
<feature type="domain" description="PAC" evidence="2">
    <location>
        <begin position="389"/>
        <end position="440"/>
    </location>
</feature>
<dbReference type="InterPro" id="IPR000160">
    <property type="entry name" value="GGDEF_dom"/>
</dbReference>
<accession>A0ABY5VI29</accession>
<dbReference type="PROSITE" id="PS50113">
    <property type="entry name" value="PAC"/>
    <property type="match status" value="1"/>
</dbReference>
<dbReference type="Gene3D" id="3.30.70.270">
    <property type="match status" value="1"/>
</dbReference>
<dbReference type="NCBIfam" id="TIGR00254">
    <property type="entry name" value="GGDEF"/>
    <property type="match status" value="1"/>
</dbReference>
<dbReference type="RefSeq" id="WP_028528326.1">
    <property type="nucleotide sequence ID" value="NZ_CABLBR010000010.1"/>
</dbReference>
<evidence type="ECO:0000313" key="4">
    <source>
        <dbReference type="EMBL" id="UWP59631.1"/>
    </source>
</evidence>
<dbReference type="GO" id="GO:0052621">
    <property type="term" value="F:diguanylate cyclase activity"/>
    <property type="evidence" value="ECO:0007669"/>
    <property type="project" value="UniProtKB-EC"/>
</dbReference>
<dbReference type="CDD" id="cd01949">
    <property type="entry name" value="GGDEF"/>
    <property type="match status" value="1"/>
</dbReference>
<keyword evidence="4" id="KW-0548">Nucleotidyltransferase</keyword>
<feature type="transmembrane region" description="Helical" evidence="1">
    <location>
        <begin position="282"/>
        <end position="305"/>
    </location>
</feature>
<dbReference type="Gene3D" id="3.30.450.20">
    <property type="entry name" value="PAS domain"/>
    <property type="match status" value="1"/>
</dbReference>
<dbReference type="InterPro" id="IPR029787">
    <property type="entry name" value="Nucleotide_cyclase"/>
</dbReference>
<evidence type="ECO:0000313" key="5">
    <source>
        <dbReference type="Proteomes" id="UP001060164"/>
    </source>
</evidence>
<sequence length="603" mass="68464">MRRKYTSREYFMIFMCAAAVLIVVSVTFYIYGSSQNRQFELMEKETQTKSAMLQSQKIQTDIAQLEGRLSAVSEMVIASDLDPEDEWLDNYLVHISEKETLINKAVYVSMDDLRQNLSRPEVPDEAEDTYKALMNGQRVYTEIIYSHRLSDYYFGIAEPVLRNGEAIGTIRCTIPASELVQTESLSMLPLPDNQFIVDSDGTVLFSYGSLDLTGSSLFDFLEAEFSPTHQENTKLKQGMQEKYTVTESAGGYFVTSSPLFVHHWNLVQFASKGSMQQISDKLLLHTVILCLIISMVLIGMVCIMLKNIYTKNSSIAFQQKKTASLATVFDVLLLEYDPGRDQMVLTPGDNCVYALDNLVITKCRDHHFNNVHPDDLETFVEFIRSPRAAAFELRLLGKDGRWIWSDCQMLPVSMNKKDVSYAGKIFDIHERKLRELKLMEENIRDSMTGLMNRTALKEYVTMLLDRKTAGFFFMIDIDNFKAVNDTYGHAAGDEMICRFSEVLRDTFRETDLIGRVGGDEFTVYMPGTGSKRLAAEKAKNILDGLAFLSEREGILISASIGIARYPDDGTDYEELLRKSDKAMYDAKRGGKNNFSFCKTILIC</sequence>
<keyword evidence="5" id="KW-1185">Reference proteome</keyword>
<feature type="transmembrane region" description="Helical" evidence="1">
    <location>
        <begin position="12"/>
        <end position="32"/>
    </location>
</feature>
<evidence type="ECO:0000256" key="1">
    <source>
        <dbReference type="SAM" id="Phobius"/>
    </source>
</evidence>
<dbReference type="InterPro" id="IPR052163">
    <property type="entry name" value="DGC-Regulatory_Protein"/>
</dbReference>
<dbReference type="InterPro" id="IPR000700">
    <property type="entry name" value="PAS-assoc_C"/>
</dbReference>
<gene>
    <name evidence="4" type="ORF">NQ502_00790</name>
</gene>
<keyword evidence="4" id="KW-0808">Transferase</keyword>
<feature type="domain" description="GGDEF" evidence="3">
    <location>
        <begin position="468"/>
        <end position="599"/>
    </location>
</feature>
<dbReference type="EMBL" id="CP102290">
    <property type="protein sequence ID" value="UWP59631.1"/>
    <property type="molecule type" value="Genomic_DNA"/>
</dbReference>
<dbReference type="InterPro" id="IPR043128">
    <property type="entry name" value="Rev_trsase/Diguanyl_cyclase"/>
</dbReference>
<name>A0ABY5VI29_9FIRM</name>
<dbReference type="InterPro" id="IPR035965">
    <property type="entry name" value="PAS-like_dom_sf"/>
</dbReference>
<dbReference type="SUPFAM" id="SSF55785">
    <property type="entry name" value="PYP-like sensor domain (PAS domain)"/>
    <property type="match status" value="1"/>
</dbReference>
<evidence type="ECO:0000259" key="2">
    <source>
        <dbReference type="PROSITE" id="PS50113"/>
    </source>
</evidence>
<dbReference type="EC" id="2.7.7.65" evidence="4"/>
<keyword evidence="1" id="KW-1133">Transmembrane helix</keyword>
<protein>
    <submittedName>
        <fullName evidence="4">Diguanylate cyclase</fullName>
        <ecNumber evidence="4">2.7.7.65</ecNumber>
    </submittedName>
</protein>
<reference evidence="4" key="1">
    <citation type="journal article" date="2022" name="Cell">
        <title>Design, construction, and in vivo augmentation of a complex gut microbiome.</title>
        <authorList>
            <person name="Cheng A.G."/>
            <person name="Ho P.Y."/>
            <person name="Aranda-Diaz A."/>
            <person name="Jain S."/>
            <person name="Yu F.B."/>
            <person name="Meng X."/>
            <person name="Wang M."/>
            <person name="Iakiviak M."/>
            <person name="Nagashima K."/>
            <person name="Zhao A."/>
            <person name="Murugkar P."/>
            <person name="Patil A."/>
            <person name="Atabakhsh K."/>
            <person name="Weakley A."/>
            <person name="Yan J."/>
            <person name="Brumbaugh A.R."/>
            <person name="Higginbottom S."/>
            <person name="Dimas A."/>
            <person name="Shiver A.L."/>
            <person name="Deutschbauer A."/>
            <person name="Neff N."/>
            <person name="Sonnenburg J.L."/>
            <person name="Huang K.C."/>
            <person name="Fischbach M.A."/>
        </authorList>
    </citation>
    <scope>NUCLEOTIDE SEQUENCE</scope>
    <source>
        <strain evidence="4">DSM 19829</strain>
    </source>
</reference>
<organism evidence="4 5">
    <name type="scientific">Ruminococcus gauvreauii</name>
    <dbReference type="NCBI Taxonomy" id="438033"/>
    <lineage>
        <taxon>Bacteria</taxon>
        <taxon>Bacillati</taxon>
        <taxon>Bacillota</taxon>
        <taxon>Clostridia</taxon>
        <taxon>Eubacteriales</taxon>
        <taxon>Oscillospiraceae</taxon>
        <taxon>Ruminococcus</taxon>
    </lineage>
</organism>
<dbReference type="PANTHER" id="PTHR46663">
    <property type="entry name" value="DIGUANYLATE CYCLASE DGCT-RELATED"/>
    <property type="match status" value="1"/>
</dbReference>
<dbReference type="SUPFAM" id="SSF55073">
    <property type="entry name" value="Nucleotide cyclase"/>
    <property type="match status" value="1"/>
</dbReference>
<proteinExistence type="predicted"/>
<dbReference type="SMART" id="SM00267">
    <property type="entry name" value="GGDEF"/>
    <property type="match status" value="1"/>
</dbReference>